<dbReference type="GO" id="GO:0003964">
    <property type="term" value="F:RNA-directed DNA polymerase activity"/>
    <property type="evidence" value="ECO:0007669"/>
    <property type="project" value="UniProtKB-KW"/>
</dbReference>
<keyword evidence="5" id="KW-0540">Nuclease</keyword>
<dbReference type="Gene3D" id="3.30.70.270">
    <property type="match status" value="2"/>
</dbReference>
<keyword evidence="9" id="KW-1133">Transmembrane helix</keyword>
<keyword evidence="4" id="KW-0548">Nucleotidyltransferase</keyword>
<keyword evidence="13" id="KW-1185">Reference proteome</keyword>
<sequence>MRNSLMICQWYVSSLLSPVRAAAEKAIIHHYRDDVLVCAPSENLLAHALDLTVDALIAAGFELQESKIQRMPPWKYLGLEIGLTTEDLAPLFDLLKGGEELSSPRVLTPEAEKALEKVQFLLTALDLTLSLMEVSLVARFLQLFLLASLQMPTNEEIALQSTVNISSDAEDICQNILKAAGEIEKGSEDWLSGMLKDWGLPGWAEFWVKTGLLILFVIILVSIAFCCIKRIVDISSYKAILTALLFFEANRATTPADPENEEPEEFFLVEVDENEIPPPKRYGPFPFPVEEWSTDHEWDTVSYSKPGNSPPQIQETCL</sequence>
<evidence type="ECO:0000259" key="11">
    <source>
        <dbReference type="PROSITE" id="PS50878"/>
    </source>
</evidence>
<evidence type="ECO:0000256" key="3">
    <source>
        <dbReference type="ARBA" id="ARBA00022679"/>
    </source>
</evidence>
<dbReference type="AlphaFoldDB" id="A0A8K1D5N4"/>
<dbReference type="InterPro" id="IPR043128">
    <property type="entry name" value="Rev_trsase/Diguanyl_cyclase"/>
</dbReference>
<gene>
    <name evidence="12" type="ORF">HGM15179_020808</name>
</gene>
<evidence type="ECO:0000256" key="6">
    <source>
        <dbReference type="ARBA" id="ARBA00022759"/>
    </source>
</evidence>
<keyword evidence="10" id="KW-0732">Signal</keyword>
<evidence type="ECO:0000256" key="9">
    <source>
        <dbReference type="SAM" id="Phobius"/>
    </source>
</evidence>
<dbReference type="EMBL" id="SWJQ01002653">
    <property type="protein sequence ID" value="TRZ06299.1"/>
    <property type="molecule type" value="Genomic_DNA"/>
</dbReference>
<proteinExistence type="inferred from homology"/>
<organism evidence="12 13">
    <name type="scientific">Zosterops borbonicus</name>
    <dbReference type="NCBI Taxonomy" id="364589"/>
    <lineage>
        <taxon>Eukaryota</taxon>
        <taxon>Metazoa</taxon>
        <taxon>Chordata</taxon>
        <taxon>Craniata</taxon>
        <taxon>Vertebrata</taxon>
        <taxon>Euteleostomi</taxon>
        <taxon>Archelosauria</taxon>
        <taxon>Archosauria</taxon>
        <taxon>Dinosauria</taxon>
        <taxon>Saurischia</taxon>
        <taxon>Theropoda</taxon>
        <taxon>Coelurosauria</taxon>
        <taxon>Aves</taxon>
        <taxon>Neognathae</taxon>
        <taxon>Neoaves</taxon>
        <taxon>Telluraves</taxon>
        <taxon>Australaves</taxon>
        <taxon>Passeriformes</taxon>
        <taxon>Sylvioidea</taxon>
        <taxon>Zosteropidae</taxon>
        <taxon>Zosterops</taxon>
    </lineage>
</organism>
<evidence type="ECO:0000256" key="8">
    <source>
        <dbReference type="ARBA" id="ARBA00022918"/>
    </source>
</evidence>
<feature type="signal peptide" evidence="10">
    <location>
        <begin position="1"/>
        <end position="21"/>
    </location>
</feature>
<feature type="domain" description="Reverse transcriptase" evidence="11">
    <location>
        <begin position="1"/>
        <end position="81"/>
    </location>
</feature>
<keyword evidence="7" id="KW-0378">Hydrolase</keyword>
<protein>
    <recommendedName>
        <fullName evidence="2">ribonuclease H</fullName>
        <ecNumber evidence="2">3.1.26.4</ecNumber>
    </recommendedName>
</protein>
<evidence type="ECO:0000313" key="12">
    <source>
        <dbReference type="EMBL" id="TRZ06299.1"/>
    </source>
</evidence>
<dbReference type="Pfam" id="PF00078">
    <property type="entry name" value="RVT_1"/>
    <property type="match status" value="1"/>
</dbReference>
<dbReference type="PANTHER" id="PTHR41694:SF3">
    <property type="entry name" value="RNA-DIRECTED DNA POLYMERASE-RELATED"/>
    <property type="match status" value="1"/>
</dbReference>
<dbReference type="GO" id="GO:0004523">
    <property type="term" value="F:RNA-DNA hybrid ribonuclease activity"/>
    <property type="evidence" value="ECO:0007669"/>
    <property type="project" value="UniProtKB-EC"/>
</dbReference>
<dbReference type="InterPro" id="IPR000477">
    <property type="entry name" value="RT_dom"/>
</dbReference>
<accession>A0A8K1D5N4</accession>
<dbReference type="GO" id="GO:0035613">
    <property type="term" value="F:RNA stem-loop binding"/>
    <property type="evidence" value="ECO:0007669"/>
    <property type="project" value="TreeGrafter"/>
</dbReference>
<name>A0A8K1D5N4_9PASS</name>
<keyword evidence="9" id="KW-0812">Transmembrane</keyword>
<dbReference type="Proteomes" id="UP000796761">
    <property type="component" value="Unassembled WGS sequence"/>
</dbReference>
<reference evidence="12" key="1">
    <citation type="submission" date="2019-04" db="EMBL/GenBank/DDBJ databases">
        <title>Genome assembly of Zosterops borbonicus 15179.</title>
        <authorList>
            <person name="Leroy T."/>
            <person name="Anselmetti Y."/>
            <person name="Tilak M.-K."/>
            <person name="Nabholz B."/>
        </authorList>
    </citation>
    <scope>NUCLEOTIDE SEQUENCE</scope>
    <source>
        <strain evidence="12">HGM_15179</strain>
        <tissue evidence="12">Muscle</tissue>
    </source>
</reference>
<keyword evidence="3" id="KW-0808">Transferase</keyword>
<feature type="chain" id="PRO_5035458928" description="ribonuclease H" evidence="10">
    <location>
        <begin position="22"/>
        <end position="318"/>
    </location>
</feature>
<dbReference type="InterPro" id="IPR043502">
    <property type="entry name" value="DNA/RNA_pol_sf"/>
</dbReference>
<comment type="caution">
    <text evidence="12">The sequence shown here is derived from an EMBL/GenBank/DDBJ whole genome shotgun (WGS) entry which is preliminary data.</text>
</comment>
<dbReference type="OrthoDB" id="6773263at2759"/>
<evidence type="ECO:0000256" key="7">
    <source>
        <dbReference type="ARBA" id="ARBA00022801"/>
    </source>
</evidence>
<dbReference type="EC" id="3.1.26.4" evidence="2"/>
<keyword evidence="8" id="KW-0695">RNA-directed DNA polymerase</keyword>
<keyword evidence="6" id="KW-0255">Endonuclease</keyword>
<dbReference type="PANTHER" id="PTHR41694">
    <property type="entry name" value="ENDOGENOUS RETROVIRUS GROUP K MEMBER POL PROTEIN"/>
    <property type="match status" value="1"/>
</dbReference>
<evidence type="ECO:0000256" key="10">
    <source>
        <dbReference type="SAM" id="SignalP"/>
    </source>
</evidence>
<feature type="transmembrane region" description="Helical" evidence="9">
    <location>
        <begin position="206"/>
        <end position="228"/>
    </location>
</feature>
<evidence type="ECO:0000256" key="4">
    <source>
        <dbReference type="ARBA" id="ARBA00022695"/>
    </source>
</evidence>
<dbReference type="SUPFAM" id="SSF56672">
    <property type="entry name" value="DNA/RNA polymerases"/>
    <property type="match status" value="1"/>
</dbReference>
<evidence type="ECO:0000313" key="13">
    <source>
        <dbReference type="Proteomes" id="UP000796761"/>
    </source>
</evidence>
<dbReference type="PROSITE" id="PS50878">
    <property type="entry name" value="RT_POL"/>
    <property type="match status" value="1"/>
</dbReference>
<comment type="similarity">
    <text evidence="1">Belongs to the beta type-B retroviral polymerase family. HERV class-II K(HML-2) pol subfamily.</text>
</comment>
<evidence type="ECO:0000256" key="5">
    <source>
        <dbReference type="ARBA" id="ARBA00022722"/>
    </source>
</evidence>
<evidence type="ECO:0000256" key="2">
    <source>
        <dbReference type="ARBA" id="ARBA00012180"/>
    </source>
</evidence>
<evidence type="ECO:0000256" key="1">
    <source>
        <dbReference type="ARBA" id="ARBA00010879"/>
    </source>
</evidence>
<keyword evidence="9" id="KW-0472">Membrane</keyword>